<dbReference type="EMBL" id="GU071105">
    <property type="protein sequence ID" value="ADO99104.1"/>
    <property type="molecule type" value="Genomic_DNA"/>
</dbReference>
<organism evidence="2 3">
    <name type="scientific">Prochlorococcus phage Syn1</name>
    <dbReference type="NCBI Taxonomy" id="444861"/>
    <lineage>
        <taxon>Viruses</taxon>
        <taxon>Duplodnaviria</taxon>
        <taxon>Heunggongvirae</taxon>
        <taxon>Uroviricota</taxon>
        <taxon>Caudoviricetes</taxon>
        <taxon>Pantevenvirales</taxon>
        <taxon>Kyanoviridae</taxon>
        <taxon>Vellamovirus</taxon>
        <taxon>Vellamovirus syn1</taxon>
    </lineage>
</organism>
<keyword evidence="3" id="KW-1185">Reference proteome</keyword>
<evidence type="ECO:0000313" key="3">
    <source>
        <dbReference type="Proteomes" id="UP000006534"/>
    </source>
</evidence>
<dbReference type="Proteomes" id="UP000006534">
    <property type="component" value="Segment"/>
</dbReference>
<reference evidence="2 3" key="1">
    <citation type="journal article" date="2010" name="Environ. Microbiol.">
        <title>Genomic analysis of oceanic cyanobacterial myoviruses compared with T4-like myoviruses from diverse hosts and environments.</title>
        <authorList>
            <person name="Sullivan M.B."/>
            <person name="Huang K.H."/>
            <person name="Ignacio-Espinoza J.C."/>
            <person name="Berlin A.M."/>
            <person name="Kelly L."/>
            <person name="Weigele P.R."/>
            <person name="DeFrancesco A.S."/>
            <person name="Kern S.E."/>
            <person name="Thompson L.R."/>
            <person name="Young S."/>
            <person name="Yandava C."/>
            <person name="Fu R."/>
            <person name="Krastins B."/>
            <person name="Chase M."/>
            <person name="Sarracino D."/>
            <person name="Osburne M.S."/>
            <person name="Henn M.R."/>
            <person name="Chisholm S.W."/>
        </authorList>
    </citation>
    <scope>NUCLEOTIDE SEQUENCE [LARGE SCALE GENOMIC DNA]</scope>
    <source>
        <strain evidence="2">Syn1</strain>
    </source>
</reference>
<dbReference type="RefSeq" id="YP_004324374.1">
    <property type="nucleotide sequence ID" value="NC_015288.1"/>
</dbReference>
<evidence type="ECO:0000256" key="1">
    <source>
        <dbReference type="SAM" id="MobiDB-lite"/>
    </source>
</evidence>
<accession>E3SP88</accession>
<dbReference type="GeneID" id="10328896"/>
<protein>
    <submittedName>
        <fullName evidence="2">Uncharacterized protein</fullName>
    </submittedName>
</protein>
<gene>
    <name evidence="2" type="ORF">Syn1_002</name>
</gene>
<sequence length="41" mass="4710">MAQGVATNPNPCYNNHVGQHSIKRKTQRKPYLTNLTCHFQI</sequence>
<name>E3SP88_9CAUD</name>
<evidence type="ECO:0000313" key="2">
    <source>
        <dbReference type="EMBL" id="ADO99104.1"/>
    </source>
</evidence>
<feature type="compositionally biased region" description="Polar residues" evidence="1">
    <location>
        <begin position="1"/>
        <end position="18"/>
    </location>
</feature>
<dbReference type="KEGG" id="vg:10328896"/>
<proteinExistence type="predicted"/>
<feature type="region of interest" description="Disordered" evidence="1">
    <location>
        <begin position="1"/>
        <end position="25"/>
    </location>
</feature>